<keyword evidence="1" id="KW-0540">Nuclease</keyword>
<dbReference type="GO" id="GO:0004519">
    <property type="term" value="F:endonuclease activity"/>
    <property type="evidence" value="ECO:0007669"/>
    <property type="project" value="UniProtKB-KW"/>
</dbReference>
<dbReference type="PANTHER" id="PTHR33710">
    <property type="entry name" value="BNAC02G09200D PROTEIN"/>
    <property type="match status" value="1"/>
</dbReference>
<dbReference type="GO" id="GO:0004527">
    <property type="term" value="F:exonuclease activity"/>
    <property type="evidence" value="ECO:0007669"/>
    <property type="project" value="UniProtKB-KW"/>
</dbReference>
<keyword evidence="1" id="KW-0269">Exonuclease</keyword>
<dbReference type="EMBL" id="LXQA010953840">
    <property type="protein sequence ID" value="MCI78578.1"/>
    <property type="molecule type" value="Genomic_DNA"/>
</dbReference>
<reference evidence="1 2" key="1">
    <citation type="journal article" date="2018" name="Front. Plant Sci.">
        <title>Red Clover (Trifolium pratense) and Zigzag Clover (T. medium) - A Picture of Genomic Similarities and Differences.</title>
        <authorList>
            <person name="Dluhosova J."/>
            <person name="Istvanek J."/>
            <person name="Nedelnik J."/>
            <person name="Repkova J."/>
        </authorList>
    </citation>
    <scope>NUCLEOTIDE SEQUENCE [LARGE SCALE GENOMIC DNA]</scope>
    <source>
        <strain evidence="2">cv. 10/8</strain>
        <tissue evidence="1">Leaf</tissue>
    </source>
</reference>
<evidence type="ECO:0000313" key="1">
    <source>
        <dbReference type="EMBL" id="MCI78578.1"/>
    </source>
</evidence>
<gene>
    <name evidence="1" type="ORF">A2U01_0099848</name>
</gene>
<protein>
    <submittedName>
        <fullName evidence="1">Endonuclease/exonuclease/phosphatase family protein</fullName>
    </submittedName>
</protein>
<dbReference type="SUPFAM" id="SSF56219">
    <property type="entry name" value="DNase I-like"/>
    <property type="match status" value="1"/>
</dbReference>
<sequence>FIEDNGLVDLPLSGRSFTWFNGDGLSMSRLDQFLLSEYWCLTWPNSMQMAQLRGLSDHCPILLSVDEEN</sequence>
<dbReference type="Proteomes" id="UP000265520">
    <property type="component" value="Unassembled WGS sequence"/>
</dbReference>
<keyword evidence="1" id="KW-0378">Hydrolase</keyword>
<accession>A0A392URC4</accession>
<keyword evidence="1" id="KW-0255">Endonuclease</keyword>
<dbReference type="Gene3D" id="3.60.10.10">
    <property type="entry name" value="Endonuclease/exonuclease/phosphatase"/>
    <property type="match status" value="1"/>
</dbReference>
<dbReference type="InterPro" id="IPR036691">
    <property type="entry name" value="Endo/exonu/phosph_ase_sf"/>
</dbReference>
<proteinExistence type="predicted"/>
<keyword evidence="2" id="KW-1185">Reference proteome</keyword>
<evidence type="ECO:0000313" key="2">
    <source>
        <dbReference type="Proteomes" id="UP000265520"/>
    </source>
</evidence>
<feature type="non-terminal residue" evidence="1">
    <location>
        <position position="1"/>
    </location>
</feature>
<name>A0A392URC4_9FABA</name>
<organism evidence="1 2">
    <name type="scientific">Trifolium medium</name>
    <dbReference type="NCBI Taxonomy" id="97028"/>
    <lineage>
        <taxon>Eukaryota</taxon>
        <taxon>Viridiplantae</taxon>
        <taxon>Streptophyta</taxon>
        <taxon>Embryophyta</taxon>
        <taxon>Tracheophyta</taxon>
        <taxon>Spermatophyta</taxon>
        <taxon>Magnoliopsida</taxon>
        <taxon>eudicotyledons</taxon>
        <taxon>Gunneridae</taxon>
        <taxon>Pentapetalae</taxon>
        <taxon>rosids</taxon>
        <taxon>fabids</taxon>
        <taxon>Fabales</taxon>
        <taxon>Fabaceae</taxon>
        <taxon>Papilionoideae</taxon>
        <taxon>50 kb inversion clade</taxon>
        <taxon>NPAAA clade</taxon>
        <taxon>Hologalegina</taxon>
        <taxon>IRL clade</taxon>
        <taxon>Trifolieae</taxon>
        <taxon>Trifolium</taxon>
    </lineage>
</organism>
<dbReference type="AlphaFoldDB" id="A0A392URC4"/>
<comment type="caution">
    <text evidence="1">The sequence shown here is derived from an EMBL/GenBank/DDBJ whole genome shotgun (WGS) entry which is preliminary data.</text>
</comment>
<dbReference type="PANTHER" id="PTHR33710:SF84">
    <property type="entry name" value="ENDONUCLEASE_EXONUCLEASE_PHOSPHATASE FAMILY PROTEIN"/>
    <property type="match status" value="1"/>
</dbReference>